<dbReference type="Proteomes" id="UP001458880">
    <property type="component" value="Unassembled WGS sequence"/>
</dbReference>
<gene>
    <name evidence="3" type="ORF">QE152_g30086</name>
</gene>
<feature type="domain" description="Transposable element P transposase-like RNase H" evidence="2">
    <location>
        <begin position="61"/>
        <end position="180"/>
    </location>
</feature>
<accession>A0AAW1JFT2</accession>
<feature type="domain" description="THAP9-like helix-turn-helix" evidence="1">
    <location>
        <begin position="11"/>
        <end position="49"/>
    </location>
</feature>
<evidence type="ECO:0000313" key="3">
    <source>
        <dbReference type="EMBL" id="KAK9702245.1"/>
    </source>
</evidence>
<keyword evidence="4" id="KW-1185">Reference proteome</keyword>
<reference evidence="3 4" key="1">
    <citation type="journal article" date="2024" name="BMC Genomics">
        <title>De novo assembly and annotation of Popillia japonica's genome with initial clues to its potential as an invasive pest.</title>
        <authorList>
            <person name="Cucini C."/>
            <person name="Boschi S."/>
            <person name="Funari R."/>
            <person name="Cardaioli E."/>
            <person name="Iannotti N."/>
            <person name="Marturano G."/>
            <person name="Paoli F."/>
            <person name="Bruttini M."/>
            <person name="Carapelli A."/>
            <person name="Frati F."/>
            <person name="Nardi F."/>
        </authorList>
    </citation>
    <scope>NUCLEOTIDE SEQUENCE [LARGE SCALE GENOMIC DNA]</scope>
    <source>
        <strain evidence="3">DMR45628</strain>
    </source>
</reference>
<dbReference type="InterPro" id="IPR048365">
    <property type="entry name" value="TNP-like_RNaseH_N"/>
</dbReference>
<sequence length="190" mass="21533">MLKNVRTKSISTSKYPEELRKFAVTLHFYSAKAYEYVRKTFHFSLPHDKKSSDKKSSSVECAPGFSTLCFEILSIKVQEGDDNGKKVVCCLLLDEMSIKKQIDYDGQRFWGYLDHGVDLQDDEVEPAQEALVLMVVCLNASWKLPIAYFLIKTLTAAEKANIVTEASARLTEIGVLVTSLNHLRWPNSTF</sequence>
<dbReference type="Pfam" id="PF21787">
    <property type="entry name" value="TNP-like_RNaseH_N"/>
    <property type="match status" value="1"/>
</dbReference>
<dbReference type="Pfam" id="PF12017">
    <property type="entry name" value="Tnp_P_element"/>
    <property type="match status" value="1"/>
</dbReference>
<evidence type="ECO:0000313" key="4">
    <source>
        <dbReference type="Proteomes" id="UP001458880"/>
    </source>
</evidence>
<evidence type="ECO:0000259" key="1">
    <source>
        <dbReference type="Pfam" id="PF12017"/>
    </source>
</evidence>
<name>A0AAW1JFT2_POPJA</name>
<evidence type="ECO:0000259" key="2">
    <source>
        <dbReference type="Pfam" id="PF21787"/>
    </source>
</evidence>
<proteinExistence type="predicted"/>
<dbReference type="EMBL" id="JASPKY010000396">
    <property type="protein sequence ID" value="KAK9702245.1"/>
    <property type="molecule type" value="Genomic_DNA"/>
</dbReference>
<organism evidence="3 4">
    <name type="scientific">Popillia japonica</name>
    <name type="common">Japanese beetle</name>
    <dbReference type="NCBI Taxonomy" id="7064"/>
    <lineage>
        <taxon>Eukaryota</taxon>
        <taxon>Metazoa</taxon>
        <taxon>Ecdysozoa</taxon>
        <taxon>Arthropoda</taxon>
        <taxon>Hexapoda</taxon>
        <taxon>Insecta</taxon>
        <taxon>Pterygota</taxon>
        <taxon>Neoptera</taxon>
        <taxon>Endopterygota</taxon>
        <taxon>Coleoptera</taxon>
        <taxon>Polyphaga</taxon>
        <taxon>Scarabaeiformia</taxon>
        <taxon>Scarabaeidae</taxon>
        <taxon>Rutelinae</taxon>
        <taxon>Popillia</taxon>
    </lineage>
</organism>
<protein>
    <submittedName>
        <fullName evidence="3">Transposase protein</fullName>
    </submittedName>
</protein>
<comment type="caution">
    <text evidence="3">The sequence shown here is derived from an EMBL/GenBank/DDBJ whole genome shotgun (WGS) entry which is preliminary data.</text>
</comment>
<dbReference type="AlphaFoldDB" id="A0AAW1JFT2"/>
<dbReference type="InterPro" id="IPR021896">
    <property type="entry name" value="THAP9-like_HTH"/>
</dbReference>